<dbReference type="EMBL" id="JACRSZ010000001">
    <property type="protein sequence ID" value="MBC8571711.1"/>
    <property type="molecule type" value="Genomic_DNA"/>
</dbReference>
<keyword evidence="2" id="KW-0547">Nucleotide-binding</keyword>
<evidence type="ECO:0000256" key="4">
    <source>
        <dbReference type="ARBA" id="ARBA00022840"/>
    </source>
</evidence>
<sequence length="214" mass="23910">MKTIIINGGNIEDDFALPFLQKEQYDYLIAVDKGLEFCYRAGIRPDEMLGDFDSAAPTVRDYFERLEIPVQLYKPEKDQTDMENAMRLALKRGSSEILVLGATGTRMDHVLGSIYDLNIALEAGVPCALVDAHNRIRMIRQGLKIRKEEQYGKYVSLLAFGGSAEKITLTGFYYPLHGYTMRAGDGIGISNEITEEVAEICLESGTLIVVESRD</sequence>
<accession>A0ABR7N5N1</accession>
<dbReference type="InterPro" id="IPR007371">
    <property type="entry name" value="TPK_catalytic"/>
</dbReference>
<dbReference type="Pfam" id="PF04265">
    <property type="entry name" value="TPK_B1_binding"/>
    <property type="match status" value="1"/>
</dbReference>
<evidence type="ECO:0000259" key="6">
    <source>
        <dbReference type="SMART" id="SM00983"/>
    </source>
</evidence>
<dbReference type="EC" id="2.7.6.2" evidence="5"/>
<dbReference type="NCBIfam" id="TIGR01378">
    <property type="entry name" value="thi_PPkinase"/>
    <property type="match status" value="1"/>
</dbReference>
<dbReference type="Pfam" id="PF04263">
    <property type="entry name" value="TPK_catalytic"/>
    <property type="match status" value="1"/>
</dbReference>
<organism evidence="7 8">
    <name type="scientific">Jingyaoa shaoxingensis</name>
    <dbReference type="NCBI Taxonomy" id="2763671"/>
    <lineage>
        <taxon>Bacteria</taxon>
        <taxon>Bacillati</taxon>
        <taxon>Bacillota</taxon>
        <taxon>Clostridia</taxon>
        <taxon>Lachnospirales</taxon>
        <taxon>Lachnospiraceae</taxon>
        <taxon>Jingyaoa</taxon>
    </lineage>
</organism>
<dbReference type="InterPro" id="IPR036759">
    <property type="entry name" value="TPK_catalytic_sf"/>
</dbReference>
<dbReference type="InterPro" id="IPR007373">
    <property type="entry name" value="Thiamin_PyroPKinase_B1-bd"/>
</dbReference>
<dbReference type="SMART" id="SM00983">
    <property type="entry name" value="TPK_B1_binding"/>
    <property type="match status" value="1"/>
</dbReference>
<evidence type="ECO:0000313" key="8">
    <source>
        <dbReference type="Proteomes" id="UP000657421"/>
    </source>
</evidence>
<name>A0ABR7N5N1_9FIRM</name>
<reference evidence="7 8" key="1">
    <citation type="submission" date="2020-08" db="EMBL/GenBank/DDBJ databases">
        <title>Genome public.</title>
        <authorList>
            <person name="Liu C."/>
            <person name="Sun Q."/>
        </authorList>
    </citation>
    <scope>NUCLEOTIDE SEQUENCE [LARGE SCALE GENOMIC DNA]</scope>
    <source>
        <strain evidence="7 8">NSJ-46</strain>
    </source>
</reference>
<evidence type="ECO:0000256" key="5">
    <source>
        <dbReference type="NCBIfam" id="TIGR01378"/>
    </source>
</evidence>
<dbReference type="PANTHER" id="PTHR41299">
    <property type="entry name" value="THIAMINE PYROPHOSPHOKINASE"/>
    <property type="match status" value="1"/>
</dbReference>
<gene>
    <name evidence="7" type="ORF">H8716_01220</name>
</gene>
<feature type="domain" description="Thiamin pyrophosphokinase thiamin-binding" evidence="6">
    <location>
        <begin position="142"/>
        <end position="208"/>
    </location>
</feature>
<keyword evidence="4" id="KW-0067">ATP-binding</keyword>
<dbReference type="PANTHER" id="PTHR41299:SF1">
    <property type="entry name" value="THIAMINE PYROPHOSPHOKINASE"/>
    <property type="match status" value="1"/>
</dbReference>
<dbReference type="RefSeq" id="WP_249306657.1">
    <property type="nucleotide sequence ID" value="NZ_JACRSZ010000001.1"/>
</dbReference>
<comment type="caution">
    <text evidence="7">The sequence shown here is derived from an EMBL/GenBank/DDBJ whole genome shotgun (WGS) entry which is preliminary data.</text>
</comment>
<dbReference type="CDD" id="cd07995">
    <property type="entry name" value="TPK"/>
    <property type="match status" value="1"/>
</dbReference>
<dbReference type="InterPro" id="IPR053149">
    <property type="entry name" value="TPK"/>
</dbReference>
<keyword evidence="8" id="KW-1185">Reference proteome</keyword>
<keyword evidence="1 7" id="KW-0808">Transferase</keyword>
<proteinExistence type="predicted"/>
<dbReference type="SUPFAM" id="SSF63862">
    <property type="entry name" value="Thiamin pyrophosphokinase, substrate-binding domain"/>
    <property type="match status" value="1"/>
</dbReference>
<evidence type="ECO:0000256" key="3">
    <source>
        <dbReference type="ARBA" id="ARBA00022777"/>
    </source>
</evidence>
<dbReference type="GO" id="GO:0004788">
    <property type="term" value="F:thiamine diphosphokinase activity"/>
    <property type="evidence" value="ECO:0007669"/>
    <property type="project" value="UniProtKB-EC"/>
</dbReference>
<evidence type="ECO:0000256" key="1">
    <source>
        <dbReference type="ARBA" id="ARBA00022679"/>
    </source>
</evidence>
<evidence type="ECO:0000256" key="2">
    <source>
        <dbReference type="ARBA" id="ARBA00022741"/>
    </source>
</evidence>
<dbReference type="InterPro" id="IPR036371">
    <property type="entry name" value="TPK_B1-bd_sf"/>
</dbReference>
<dbReference type="InterPro" id="IPR006282">
    <property type="entry name" value="Thi_PPkinase"/>
</dbReference>
<dbReference type="SUPFAM" id="SSF63999">
    <property type="entry name" value="Thiamin pyrophosphokinase, catalytic domain"/>
    <property type="match status" value="1"/>
</dbReference>
<dbReference type="Proteomes" id="UP000657421">
    <property type="component" value="Unassembled WGS sequence"/>
</dbReference>
<evidence type="ECO:0000313" key="7">
    <source>
        <dbReference type="EMBL" id="MBC8571711.1"/>
    </source>
</evidence>
<dbReference type="Gene3D" id="3.40.50.10240">
    <property type="entry name" value="Thiamin pyrophosphokinase, catalytic domain"/>
    <property type="match status" value="1"/>
</dbReference>
<protein>
    <recommendedName>
        <fullName evidence="5">Thiamine diphosphokinase</fullName>
        <ecNumber evidence="5">2.7.6.2</ecNumber>
    </recommendedName>
</protein>
<keyword evidence="3" id="KW-0418">Kinase</keyword>